<dbReference type="Proteomes" id="UP000306740">
    <property type="component" value="Unassembled WGS sequence"/>
</dbReference>
<proteinExistence type="predicted"/>
<feature type="chain" id="PRO_5038449450" evidence="1">
    <location>
        <begin position="24"/>
        <end position="298"/>
    </location>
</feature>
<dbReference type="InterPro" id="IPR021522">
    <property type="entry name" value="MctB"/>
</dbReference>
<dbReference type="Pfam" id="PF11382">
    <property type="entry name" value="MctB"/>
    <property type="match status" value="1"/>
</dbReference>
<organism evidence="2 3">
    <name type="scientific">Mumia zhuanghuii</name>
    <dbReference type="NCBI Taxonomy" id="2585211"/>
    <lineage>
        <taxon>Bacteria</taxon>
        <taxon>Bacillati</taxon>
        <taxon>Actinomycetota</taxon>
        <taxon>Actinomycetes</taxon>
        <taxon>Propionibacteriales</taxon>
        <taxon>Nocardioidaceae</taxon>
        <taxon>Mumia</taxon>
    </lineage>
</organism>
<accession>A0A5C4MCV5</accession>
<reference evidence="2 3" key="1">
    <citation type="submission" date="2019-05" db="EMBL/GenBank/DDBJ databases">
        <title>Mumia sp. nov., isolated from the intestinal contents of plateau pika (Ochotona curzoniae) in the Qinghai-Tibet plateau of China.</title>
        <authorList>
            <person name="Tian Z."/>
        </authorList>
    </citation>
    <scope>NUCLEOTIDE SEQUENCE [LARGE SCALE GENOMIC DNA]</scope>
    <source>
        <strain evidence="3">527</strain>
    </source>
</reference>
<dbReference type="OrthoDB" id="3744903at2"/>
<protein>
    <submittedName>
        <fullName evidence="2">Copper transporter</fullName>
    </submittedName>
</protein>
<evidence type="ECO:0000256" key="1">
    <source>
        <dbReference type="SAM" id="SignalP"/>
    </source>
</evidence>
<dbReference type="EMBL" id="VDFR01000206">
    <property type="protein sequence ID" value="TNC31295.1"/>
    <property type="molecule type" value="Genomic_DNA"/>
</dbReference>
<dbReference type="GO" id="GO:0055070">
    <property type="term" value="P:copper ion homeostasis"/>
    <property type="evidence" value="ECO:0007669"/>
    <property type="project" value="InterPro"/>
</dbReference>
<feature type="signal peptide" evidence="1">
    <location>
        <begin position="1"/>
        <end position="23"/>
    </location>
</feature>
<name>A0A5C4MCV5_9ACTN</name>
<comment type="caution">
    <text evidence="2">The sequence shown here is derived from an EMBL/GenBank/DDBJ whole genome shotgun (WGS) entry which is preliminary data.</text>
</comment>
<sequence>MPARNLVLVGASLVMALAGGVALGTGVLDGGDPEPAAASDRPAPQATPKDTAARAVADAYRASLGAAPVAGRLTGRSVVLVTLPGAPKTSVEAVGTAVRSAGGTVVGTVAFTDRLLDPADRQFTSGIAAQALKGVADTDTSGLANYEIVAAALGRGLSAQATTPLDASAQTVLAAFSAGKLITAEPLPTHRAQLAVVVTGAGRTFSSGRGELLTTLAAGLDAAGVGTLVAGPVGSGARGGAVEAVRDGTGADALSTVDVVGIPFGDVATVVALQREAAGTAGHFGTSGAVDGPLPPVA</sequence>
<evidence type="ECO:0000313" key="2">
    <source>
        <dbReference type="EMBL" id="TNC31295.1"/>
    </source>
</evidence>
<evidence type="ECO:0000313" key="3">
    <source>
        <dbReference type="Proteomes" id="UP000306740"/>
    </source>
</evidence>
<gene>
    <name evidence="2" type="ORF">FHE65_31985</name>
</gene>
<dbReference type="RefSeq" id="WP_139107184.1">
    <property type="nucleotide sequence ID" value="NZ_VDFR01000206.1"/>
</dbReference>
<dbReference type="GO" id="GO:0016020">
    <property type="term" value="C:membrane"/>
    <property type="evidence" value="ECO:0007669"/>
    <property type="project" value="InterPro"/>
</dbReference>
<keyword evidence="1" id="KW-0732">Signal</keyword>
<dbReference type="AlphaFoldDB" id="A0A5C4MCV5"/>